<dbReference type="InterPro" id="IPR001650">
    <property type="entry name" value="Helicase_C-like"/>
</dbReference>
<evidence type="ECO:0008006" key="8">
    <source>
        <dbReference type="Google" id="ProtNLM"/>
    </source>
</evidence>
<dbReference type="Proteomes" id="UP000605846">
    <property type="component" value="Unassembled WGS sequence"/>
</dbReference>
<dbReference type="InterPro" id="IPR018973">
    <property type="entry name" value="MZB"/>
</dbReference>
<dbReference type="GO" id="GO:0036297">
    <property type="term" value="P:interstrand cross-link repair"/>
    <property type="evidence" value="ECO:0007669"/>
    <property type="project" value="TreeGrafter"/>
</dbReference>
<dbReference type="PANTHER" id="PTHR47957">
    <property type="entry name" value="ATP-DEPENDENT HELICASE HRQ1"/>
    <property type="match status" value="1"/>
</dbReference>
<dbReference type="Pfam" id="PF00271">
    <property type="entry name" value="Helicase_C"/>
    <property type="match status" value="1"/>
</dbReference>
<evidence type="ECO:0000259" key="4">
    <source>
        <dbReference type="PROSITE" id="PS51192"/>
    </source>
</evidence>
<feature type="domain" description="Helicase C-terminal" evidence="5">
    <location>
        <begin position="482"/>
        <end position="636"/>
    </location>
</feature>
<dbReference type="SMART" id="SM00490">
    <property type="entry name" value="HELICc"/>
    <property type="match status" value="1"/>
</dbReference>
<accession>A0A8H7EQM3</accession>
<dbReference type="Pfam" id="PF00270">
    <property type="entry name" value="DEAD"/>
    <property type="match status" value="1"/>
</dbReference>
<dbReference type="OrthoDB" id="18781at2759"/>
<sequence>MGPKRMLVDAESNEQSGTSAAKRSRAASTIPVLPPALERLDRLFQNLNTFCAFCDAHLTTAMTFNHLKASITELQLQDLAAINVVMPGFIQINHSEDATDVLVVQFGKPVSKEASRKKHADVLKNRGDEWRQPRAVKPEAIKRAIAAKNRQWKQALAAYMKKCQKECSDPEARLYGLAKEFLPNVATPSNQEAVEPLETSEPFQSMSDVIAGLRTQGFYRDQLEDGDRRRIYPEKVASYGKLDETLSPEITQLLEQKAKARIISGKSLIYQIPVLEKLLKDRTSRAMYIYPTKALAQDQLRSLDDLIKSCPSLSDVKVYTFDGDTPSEQRRLIREEANIIFTNPDMLHHSILPNAKQWRWFLQKLTHIVVDELHVYNGLFGTNVALIMRRLRRLCNHYWNSHVVCVSCSATISKPDEVGALLTHISMHMKLIFGVDHVKLINEDGAPHALHVVKEFILWNPPYVNPNDISFGRKSAITESAELLEYLLTHNVRTIAFCKLRKTCEMLMKQLRENLLSRQRKDLLDRVMSYRGGYMPQERRKIEKKLFDGELLAVVATNALELGVDIGTLDAVIMVGFPWSISALWQQSGRAGRRKTDSLSVVVADQSAMDQYYVNNPSELFEKRLDDIHFQVEDSIVLESHLQCAAEELPVNVEQDQLYFGPKTKKLCEEHLVPISNEFINIRNATDEVYAVVDVTDNRHVILEEIETARAPFEIYEGAIFIHQGKPYLVEECNIDQRYAKVHLTQADWTTAQRDYTDVNPINTLSTKPVHGTRHMVHFGEVQVETVVFGYYRLDKRNRVIDACDLYMDPVIRQSTGMWTDIPTSALSRLEELDIDPMATVHSAAHALISLLPQFGFATGSDIRTECKSPHATRKRPPRIPVYETQPCGLVRQGYHHFDELVRLCIERIETCPCDYGCPNCVLMSTCSEHNMVCSKEGALIAFKAMLNGE</sequence>
<dbReference type="CDD" id="cd17923">
    <property type="entry name" value="DEXHc_Hrq1-like"/>
    <property type="match status" value="1"/>
</dbReference>
<evidence type="ECO:0000256" key="3">
    <source>
        <dbReference type="SAM" id="MobiDB-lite"/>
    </source>
</evidence>
<gene>
    <name evidence="6" type="ORF">EC973_006198</name>
</gene>
<dbReference type="SUPFAM" id="SSF52540">
    <property type="entry name" value="P-loop containing nucleoside triphosphate hydrolases"/>
    <property type="match status" value="1"/>
</dbReference>
<evidence type="ECO:0000256" key="1">
    <source>
        <dbReference type="ARBA" id="ARBA00022741"/>
    </source>
</evidence>
<evidence type="ECO:0000313" key="6">
    <source>
        <dbReference type="EMBL" id="KAF7728390.1"/>
    </source>
</evidence>
<feature type="compositionally biased region" description="Low complexity" evidence="3">
    <location>
        <begin position="16"/>
        <end position="27"/>
    </location>
</feature>
<evidence type="ECO:0000256" key="2">
    <source>
        <dbReference type="ARBA" id="ARBA00022840"/>
    </source>
</evidence>
<dbReference type="Pfam" id="PF22982">
    <property type="entry name" value="WHD_HRQ1"/>
    <property type="match status" value="1"/>
</dbReference>
<dbReference type="InterPro" id="IPR055227">
    <property type="entry name" value="HRQ1_WHD"/>
</dbReference>
<dbReference type="Pfam" id="PF09369">
    <property type="entry name" value="MZB"/>
    <property type="match status" value="1"/>
</dbReference>
<dbReference type="EMBL" id="JABAYA010000038">
    <property type="protein sequence ID" value="KAF7728390.1"/>
    <property type="molecule type" value="Genomic_DNA"/>
</dbReference>
<keyword evidence="2" id="KW-0067">ATP-binding</keyword>
<dbReference type="GO" id="GO:0006289">
    <property type="term" value="P:nucleotide-excision repair"/>
    <property type="evidence" value="ECO:0007669"/>
    <property type="project" value="TreeGrafter"/>
</dbReference>
<dbReference type="AlphaFoldDB" id="A0A8H7EQM3"/>
<reference evidence="6" key="1">
    <citation type="submission" date="2020-01" db="EMBL/GenBank/DDBJ databases">
        <title>Genome Sequencing of Three Apophysomyces-Like Fungal Strains Confirms a Novel Fungal Genus in the Mucoromycota with divergent Burkholderia-like Endosymbiotic Bacteria.</title>
        <authorList>
            <person name="Stajich J.E."/>
            <person name="Macias A.M."/>
            <person name="Carter-House D."/>
            <person name="Lovett B."/>
            <person name="Kasson L.R."/>
            <person name="Berry K."/>
            <person name="Grigoriev I."/>
            <person name="Chang Y."/>
            <person name="Spatafora J."/>
            <person name="Kasson M.T."/>
        </authorList>
    </citation>
    <scope>NUCLEOTIDE SEQUENCE</scope>
    <source>
        <strain evidence="6">NRRL A-21654</strain>
    </source>
</reference>
<name>A0A8H7EQM3_9FUNG</name>
<organism evidence="6 7">
    <name type="scientific">Apophysomyces ossiformis</name>
    <dbReference type="NCBI Taxonomy" id="679940"/>
    <lineage>
        <taxon>Eukaryota</taxon>
        <taxon>Fungi</taxon>
        <taxon>Fungi incertae sedis</taxon>
        <taxon>Mucoromycota</taxon>
        <taxon>Mucoromycotina</taxon>
        <taxon>Mucoromycetes</taxon>
        <taxon>Mucorales</taxon>
        <taxon>Mucorineae</taxon>
        <taxon>Mucoraceae</taxon>
        <taxon>Apophysomyces</taxon>
    </lineage>
</organism>
<proteinExistence type="predicted"/>
<dbReference type="CDD" id="cd18797">
    <property type="entry name" value="SF2_C_Hrq"/>
    <property type="match status" value="1"/>
</dbReference>
<keyword evidence="1" id="KW-0547">Nucleotide-binding</keyword>
<dbReference type="GO" id="GO:0005634">
    <property type="term" value="C:nucleus"/>
    <property type="evidence" value="ECO:0007669"/>
    <property type="project" value="TreeGrafter"/>
</dbReference>
<dbReference type="PROSITE" id="PS51194">
    <property type="entry name" value="HELICASE_CTER"/>
    <property type="match status" value="1"/>
</dbReference>
<dbReference type="GO" id="GO:0005524">
    <property type="term" value="F:ATP binding"/>
    <property type="evidence" value="ECO:0007669"/>
    <property type="project" value="UniProtKB-KW"/>
</dbReference>
<feature type="region of interest" description="Disordered" evidence="3">
    <location>
        <begin position="1"/>
        <end position="27"/>
    </location>
</feature>
<dbReference type="Gene3D" id="3.40.50.300">
    <property type="entry name" value="P-loop containing nucleotide triphosphate hydrolases"/>
    <property type="match status" value="2"/>
</dbReference>
<evidence type="ECO:0000313" key="7">
    <source>
        <dbReference type="Proteomes" id="UP000605846"/>
    </source>
</evidence>
<keyword evidence="7" id="KW-1185">Reference proteome</keyword>
<dbReference type="InterPro" id="IPR027417">
    <property type="entry name" value="P-loop_NTPase"/>
</dbReference>
<protein>
    <recommendedName>
        <fullName evidence="8">P-loop containing nucleoside triphosphate hydrolase protein</fullName>
    </recommendedName>
</protein>
<dbReference type="PROSITE" id="PS51192">
    <property type="entry name" value="HELICASE_ATP_BIND_1"/>
    <property type="match status" value="1"/>
</dbReference>
<dbReference type="PANTHER" id="PTHR47957:SF3">
    <property type="entry name" value="ATP-DEPENDENT HELICASE HRQ1"/>
    <property type="match status" value="1"/>
</dbReference>
<feature type="domain" description="Helicase ATP-binding" evidence="4">
    <location>
        <begin position="247"/>
        <end position="430"/>
    </location>
</feature>
<evidence type="ECO:0000259" key="5">
    <source>
        <dbReference type="PROSITE" id="PS51194"/>
    </source>
</evidence>
<comment type="caution">
    <text evidence="6">The sequence shown here is derived from an EMBL/GenBank/DDBJ whole genome shotgun (WGS) entry which is preliminary data.</text>
</comment>
<dbReference type="InterPro" id="IPR014001">
    <property type="entry name" value="Helicase_ATP-bd"/>
</dbReference>
<dbReference type="InterPro" id="IPR011545">
    <property type="entry name" value="DEAD/DEAH_box_helicase_dom"/>
</dbReference>
<dbReference type="GO" id="GO:0003676">
    <property type="term" value="F:nucleic acid binding"/>
    <property type="evidence" value="ECO:0007669"/>
    <property type="project" value="InterPro"/>
</dbReference>
<dbReference type="GO" id="GO:0043138">
    <property type="term" value="F:3'-5' DNA helicase activity"/>
    <property type="evidence" value="ECO:0007669"/>
    <property type="project" value="TreeGrafter"/>
</dbReference>
<dbReference type="SMART" id="SM00487">
    <property type="entry name" value="DEXDc"/>
    <property type="match status" value="1"/>
</dbReference>